<evidence type="ECO:0000256" key="3">
    <source>
        <dbReference type="ARBA" id="ARBA00022692"/>
    </source>
</evidence>
<evidence type="ECO:0000313" key="8">
    <source>
        <dbReference type="Proteomes" id="UP000824139"/>
    </source>
</evidence>
<dbReference type="EMBL" id="DVJO01000066">
    <property type="protein sequence ID" value="HIS82565.1"/>
    <property type="molecule type" value="Genomic_DNA"/>
</dbReference>
<accession>A0A9D1FV41</accession>
<feature type="non-terminal residue" evidence="7">
    <location>
        <position position="1"/>
    </location>
</feature>
<evidence type="ECO:0000256" key="5">
    <source>
        <dbReference type="ARBA" id="ARBA00023136"/>
    </source>
</evidence>
<dbReference type="GO" id="GO:0016020">
    <property type="term" value="C:membrane"/>
    <property type="evidence" value="ECO:0007669"/>
    <property type="project" value="UniProtKB-SubCell"/>
</dbReference>
<sequence length="129" mass="15183">YDDEFFNNIIKPALVPPKWVFRYVWTILFLLMFAALIIIMTKPASLIKYFSIGIFFLQLAVNLYWTKVFFKEHNIKKALAVAILLTVLVFVMIIFFFKLSFLAGFLLLPYLFWLGFACILNKLLLDLNK</sequence>
<name>A0A9D1FV41_9BACT</name>
<dbReference type="PANTHER" id="PTHR10057:SF0">
    <property type="entry name" value="TRANSLOCATOR PROTEIN"/>
    <property type="match status" value="1"/>
</dbReference>
<dbReference type="InterPro" id="IPR038330">
    <property type="entry name" value="TspO/MBR-related_sf"/>
</dbReference>
<comment type="similarity">
    <text evidence="2">Belongs to the TspO/BZRP family.</text>
</comment>
<dbReference type="AlphaFoldDB" id="A0A9D1FV41"/>
<keyword evidence="4 6" id="KW-1133">Transmembrane helix</keyword>
<feature type="transmembrane region" description="Helical" evidence="6">
    <location>
        <begin position="20"/>
        <end position="40"/>
    </location>
</feature>
<dbReference type="PIRSF" id="PIRSF005859">
    <property type="entry name" value="PBR"/>
    <property type="match status" value="1"/>
</dbReference>
<evidence type="ECO:0000256" key="4">
    <source>
        <dbReference type="ARBA" id="ARBA00022989"/>
    </source>
</evidence>
<dbReference type="PANTHER" id="PTHR10057">
    <property type="entry name" value="PERIPHERAL-TYPE BENZODIAZEPINE RECEPTOR"/>
    <property type="match status" value="1"/>
</dbReference>
<dbReference type="FunFam" id="1.20.1260.100:FF:000001">
    <property type="entry name" value="translocator protein 2"/>
    <property type="match status" value="1"/>
</dbReference>
<feature type="transmembrane region" description="Helical" evidence="6">
    <location>
        <begin position="103"/>
        <end position="125"/>
    </location>
</feature>
<dbReference type="CDD" id="cd15904">
    <property type="entry name" value="TSPO_MBR"/>
    <property type="match status" value="1"/>
</dbReference>
<evidence type="ECO:0000313" key="7">
    <source>
        <dbReference type="EMBL" id="HIS82565.1"/>
    </source>
</evidence>
<evidence type="ECO:0000256" key="1">
    <source>
        <dbReference type="ARBA" id="ARBA00004141"/>
    </source>
</evidence>
<dbReference type="InterPro" id="IPR004307">
    <property type="entry name" value="TspO_MBR"/>
</dbReference>
<proteinExistence type="inferred from homology"/>
<dbReference type="Proteomes" id="UP000824139">
    <property type="component" value="Unassembled WGS sequence"/>
</dbReference>
<comment type="caution">
    <text evidence="7">The sequence shown here is derived from an EMBL/GenBank/DDBJ whole genome shotgun (WGS) entry which is preliminary data.</text>
</comment>
<keyword evidence="5 6" id="KW-0472">Membrane</keyword>
<dbReference type="Pfam" id="PF03073">
    <property type="entry name" value="TspO_MBR"/>
    <property type="match status" value="1"/>
</dbReference>
<evidence type="ECO:0000256" key="6">
    <source>
        <dbReference type="SAM" id="Phobius"/>
    </source>
</evidence>
<comment type="subcellular location">
    <subcellularLocation>
        <location evidence="1">Membrane</location>
        <topology evidence="1">Multi-pass membrane protein</topology>
    </subcellularLocation>
</comment>
<feature type="transmembrane region" description="Helical" evidence="6">
    <location>
        <begin position="46"/>
        <end position="66"/>
    </location>
</feature>
<keyword evidence="3 6" id="KW-0812">Transmembrane</keyword>
<dbReference type="GO" id="GO:0033013">
    <property type="term" value="P:tetrapyrrole metabolic process"/>
    <property type="evidence" value="ECO:0007669"/>
    <property type="project" value="UniProtKB-ARBA"/>
</dbReference>
<feature type="transmembrane region" description="Helical" evidence="6">
    <location>
        <begin position="78"/>
        <end position="97"/>
    </location>
</feature>
<dbReference type="Gene3D" id="1.20.1260.100">
    <property type="entry name" value="TspO/MBR protein"/>
    <property type="match status" value="1"/>
</dbReference>
<protein>
    <submittedName>
        <fullName evidence="7">Tryptophan-rich sensory protein</fullName>
    </submittedName>
</protein>
<gene>
    <name evidence="7" type="ORF">IAD41_03035</name>
</gene>
<evidence type="ECO:0000256" key="2">
    <source>
        <dbReference type="ARBA" id="ARBA00007524"/>
    </source>
</evidence>
<reference evidence="7" key="2">
    <citation type="journal article" date="2021" name="PeerJ">
        <title>Extensive microbial diversity within the chicken gut microbiome revealed by metagenomics and culture.</title>
        <authorList>
            <person name="Gilroy R."/>
            <person name="Ravi A."/>
            <person name="Getino M."/>
            <person name="Pursley I."/>
            <person name="Horton D.L."/>
            <person name="Alikhan N.F."/>
            <person name="Baker D."/>
            <person name="Gharbi K."/>
            <person name="Hall N."/>
            <person name="Watson M."/>
            <person name="Adriaenssens E.M."/>
            <person name="Foster-Nyarko E."/>
            <person name="Jarju S."/>
            <person name="Secka A."/>
            <person name="Antonio M."/>
            <person name="Oren A."/>
            <person name="Chaudhuri R.R."/>
            <person name="La Ragione R."/>
            <person name="Hildebrand F."/>
            <person name="Pallen M.J."/>
        </authorList>
    </citation>
    <scope>NUCLEOTIDE SEQUENCE</scope>
    <source>
        <strain evidence="7">CHK152-2994</strain>
    </source>
</reference>
<organism evidence="7 8">
    <name type="scientific">Candidatus Scatenecus faecavium</name>
    <dbReference type="NCBI Taxonomy" id="2840915"/>
    <lineage>
        <taxon>Bacteria</taxon>
        <taxon>Candidatus Scatenecus</taxon>
    </lineage>
</organism>
<reference evidence="7" key="1">
    <citation type="submission" date="2020-10" db="EMBL/GenBank/DDBJ databases">
        <authorList>
            <person name="Gilroy R."/>
        </authorList>
    </citation>
    <scope>NUCLEOTIDE SEQUENCE</scope>
    <source>
        <strain evidence="7">CHK152-2994</strain>
    </source>
</reference>